<evidence type="ECO:0000313" key="14">
    <source>
        <dbReference type="Proteomes" id="UP000541810"/>
    </source>
</evidence>
<feature type="transmembrane region" description="Helical" evidence="12">
    <location>
        <begin position="366"/>
        <end position="387"/>
    </location>
</feature>
<proteinExistence type="inferred from homology"/>
<organism evidence="13 14">
    <name type="scientific">Algisphaera agarilytica</name>
    <dbReference type="NCBI Taxonomy" id="1385975"/>
    <lineage>
        <taxon>Bacteria</taxon>
        <taxon>Pseudomonadati</taxon>
        <taxon>Planctomycetota</taxon>
        <taxon>Phycisphaerae</taxon>
        <taxon>Phycisphaerales</taxon>
        <taxon>Phycisphaeraceae</taxon>
        <taxon>Algisphaera</taxon>
    </lineage>
</organism>
<comment type="similarity">
    <text evidence="2 11">Belongs to the sodium:solute symporter (SSF) (TC 2.A.21) family.</text>
</comment>
<feature type="transmembrane region" description="Helical" evidence="12">
    <location>
        <begin position="449"/>
        <end position="475"/>
    </location>
</feature>
<dbReference type="InterPro" id="IPR001734">
    <property type="entry name" value="Na/solute_symporter"/>
</dbReference>
<keyword evidence="7" id="KW-0915">Sodium</keyword>
<evidence type="ECO:0000256" key="6">
    <source>
        <dbReference type="ARBA" id="ARBA00022989"/>
    </source>
</evidence>
<feature type="transmembrane region" description="Helical" evidence="12">
    <location>
        <begin position="538"/>
        <end position="559"/>
    </location>
</feature>
<gene>
    <name evidence="13" type="ORF">HNQ40_000196</name>
</gene>
<feature type="transmembrane region" description="Helical" evidence="12">
    <location>
        <begin position="256"/>
        <end position="273"/>
    </location>
</feature>
<keyword evidence="4" id="KW-1003">Cell membrane</keyword>
<evidence type="ECO:0000256" key="9">
    <source>
        <dbReference type="ARBA" id="ARBA00023136"/>
    </source>
</evidence>
<reference evidence="13 14" key="1">
    <citation type="submission" date="2020-08" db="EMBL/GenBank/DDBJ databases">
        <title>Genomic Encyclopedia of Type Strains, Phase IV (KMG-IV): sequencing the most valuable type-strain genomes for metagenomic binning, comparative biology and taxonomic classification.</title>
        <authorList>
            <person name="Goeker M."/>
        </authorList>
    </citation>
    <scope>NUCLEOTIDE SEQUENCE [LARGE SCALE GENOMIC DNA]</scope>
    <source>
        <strain evidence="13 14">DSM 103725</strain>
    </source>
</reference>
<feature type="transmembrane region" description="Helical" evidence="12">
    <location>
        <begin position="393"/>
        <end position="416"/>
    </location>
</feature>
<feature type="transmembrane region" description="Helical" evidence="12">
    <location>
        <begin position="139"/>
        <end position="158"/>
    </location>
</feature>
<feature type="transmembrane region" description="Helical" evidence="12">
    <location>
        <begin position="164"/>
        <end position="182"/>
    </location>
</feature>
<keyword evidence="5 12" id="KW-0812">Transmembrane</keyword>
<keyword evidence="10" id="KW-0739">Sodium transport</keyword>
<dbReference type="InterPro" id="IPR038377">
    <property type="entry name" value="Na/Glc_symporter_sf"/>
</dbReference>
<feature type="transmembrane region" description="Helical" evidence="12">
    <location>
        <begin position="57"/>
        <end position="81"/>
    </location>
</feature>
<evidence type="ECO:0000256" key="4">
    <source>
        <dbReference type="ARBA" id="ARBA00022475"/>
    </source>
</evidence>
<dbReference type="PROSITE" id="PS50283">
    <property type="entry name" value="NA_SOLUT_SYMP_3"/>
    <property type="match status" value="1"/>
</dbReference>
<feature type="transmembrane region" description="Helical" evidence="12">
    <location>
        <begin position="26"/>
        <end position="45"/>
    </location>
</feature>
<evidence type="ECO:0000256" key="3">
    <source>
        <dbReference type="ARBA" id="ARBA00022448"/>
    </source>
</evidence>
<keyword evidence="8" id="KW-0406">Ion transport</keyword>
<dbReference type="InterPro" id="IPR051163">
    <property type="entry name" value="Sodium:Solute_Symporter_SSF"/>
</dbReference>
<feature type="transmembrane region" description="Helical" evidence="12">
    <location>
        <begin position="302"/>
        <end position="325"/>
    </location>
</feature>
<evidence type="ECO:0000256" key="10">
    <source>
        <dbReference type="ARBA" id="ARBA00023201"/>
    </source>
</evidence>
<evidence type="ECO:0000256" key="7">
    <source>
        <dbReference type="ARBA" id="ARBA00023053"/>
    </source>
</evidence>
<protein>
    <submittedName>
        <fullName evidence="13">SSS family transporter</fullName>
    </submittedName>
</protein>
<name>A0A7X0H382_9BACT</name>
<keyword evidence="6 12" id="KW-1133">Transmembrane helix</keyword>
<accession>A0A7X0H382</accession>
<dbReference type="GO" id="GO:0005886">
    <property type="term" value="C:plasma membrane"/>
    <property type="evidence" value="ECO:0007669"/>
    <property type="project" value="UniProtKB-SubCell"/>
</dbReference>
<feature type="transmembrane region" description="Helical" evidence="12">
    <location>
        <begin position="514"/>
        <end position="532"/>
    </location>
</feature>
<keyword evidence="14" id="KW-1185">Reference proteome</keyword>
<dbReference type="GO" id="GO:0006814">
    <property type="term" value="P:sodium ion transport"/>
    <property type="evidence" value="ECO:0007669"/>
    <property type="project" value="UniProtKB-KW"/>
</dbReference>
<feature type="transmembrane region" description="Helical" evidence="12">
    <location>
        <begin position="423"/>
        <end position="443"/>
    </location>
</feature>
<evidence type="ECO:0000313" key="13">
    <source>
        <dbReference type="EMBL" id="MBB6428390.1"/>
    </source>
</evidence>
<dbReference type="PANTHER" id="PTHR42985">
    <property type="entry name" value="SODIUM-COUPLED MONOCARBOXYLATE TRANSPORTER"/>
    <property type="match status" value="1"/>
</dbReference>
<evidence type="ECO:0000256" key="2">
    <source>
        <dbReference type="ARBA" id="ARBA00006434"/>
    </source>
</evidence>
<feature type="transmembrane region" description="Helical" evidence="12">
    <location>
        <begin position="218"/>
        <end position="236"/>
    </location>
</feature>
<dbReference type="Pfam" id="PF00474">
    <property type="entry name" value="SSF"/>
    <property type="match status" value="1"/>
</dbReference>
<dbReference type="EMBL" id="JACHGY010000001">
    <property type="protein sequence ID" value="MBB6428390.1"/>
    <property type="molecule type" value="Genomic_DNA"/>
</dbReference>
<keyword evidence="3" id="KW-0813">Transport</keyword>
<sequence>MLIAIGAVVKRFNKDDSDYFRNGCKGTWWLVGASAFMVQFSAWTFTGAAGAAYEAGWSVMIIFMANAAGYLVAGVIFAPWFRQLRVVTVPEAIRARFGPATQQLYAWIFVVLGLAYASLWLFGLSIFCSAVFGYKVEHVVIVIGVIVLIYSTVGGSWAVMATDFLQTLILIPITILMAYLCLRELGGVGGLFSQIDSKGLTDDYAVINKEGRFTGKNTYTWIWASAIFLAQIVKMNTVMASQRYYAVKTGLDARKAALLAGLLMVMGSVIWFIPPMTGRLLFEADVMGVLGMAEDKRKEASYAVASMNLLPVGMTGLMVVAMLSATMSSMDSGLNKNAAMLVRDIIPALARLFGVKMDHAKPRLRMAQIASLGFGLSIIGLTLYFVAQDGKGVFDLMLDVGAMLALPMAIPMLLALLIRRAPAWSAIASITLGFTVSAMGFYSEALFGTTWAFATVVFANSAAGAVGFLLTIPFWPTASPAYQGQVDEFFEKMHRPIDFKAEVGEGNDLSQLKIMGSFAIVIGGFICCLIVLPNPLEGRLGILFVGGFVGVIGGLLYWAGSRAPQPKPEAMGIETAAEPS</sequence>
<evidence type="ECO:0000256" key="8">
    <source>
        <dbReference type="ARBA" id="ARBA00023065"/>
    </source>
</evidence>
<dbReference type="AlphaFoldDB" id="A0A7X0H382"/>
<evidence type="ECO:0000256" key="5">
    <source>
        <dbReference type="ARBA" id="ARBA00022692"/>
    </source>
</evidence>
<keyword evidence="9 12" id="KW-0472">Membrane</keyword>
<comment type="caution">
    <text evidence="13">The sequence shown here is derived from an EMBL/GenBank/DDBJ whole genome shotgun (WGS) entry which is preliminary data.</text>
</comment>
<dbReference type="GO" id="GO:0015293">
    <property type="term" value="F:symporter activity"/>
    <property type="evidence" value="ECO:0007669"/>
    <property type="project" value="TreeGrafter"/>
</dbReference>
<evidence type="ECO:0000256" key="1">
    <source>
        <dbReference type="ARBA" id="ARBA00004651"/>
    </source>
</evidence>
<feature type="transmembrane region" description="Helical" evidence="12">
    <location>
        <begin position="104"/>
        <end position="132"/>
    </location>
</feature>
<dbReference type="Gene3D" id="1.20.1730.10">
    <property type="entry name" value="Sodium/glucose cotransporter"/>
    <property type="match status" value="1"/>
</dbReference>
<comment type="subcellular location">
    <subcellularLocation>
        <location evidence="1">Cell membrane</location>
        <topology evidence="1">Multi-pass membrane protein</topology>
    </subcellularLocation>
</comment>
<dbReference type="PANTHER" id="PTHR42985:SF40">
    <property type="entry name" value="LD47995P-RELATED"/>
    <property type="match status" value="1"/>
</dbReference>
<evidence type="ECO:0000256" key="11">
    <source>
        <dbReference type="RuleBase" id="RU362091"/>
    </source>
</evidence>
<evidence type="ECO:0000256" key="12">
    <source>
        <dbReference type="SAM" id="Phobius"/>
    </source>
</evidence>
<dbReference type="Proteomes" id="UP000541810">
    <property type="component" value="Unassembled WGS sequence"/>
</dbReference>